<feature type="region of interest" description="Disordered" evidence="5">
    <location>
        <begin position="199"/>
        <end position="222"/>
    </location>
</feature>
<dbReference type="EMBL" id="JAANIT010001335">
    <property type="protein sequence ID" value="KAG1540855.1"/>
    <property type="molecule type" value="Genomic_DNA"/>
</dbReference>
<keyword evidence="1 4" id="KW-0853">WD repeat</keyword>
<dbReference type="OMA" id="CCTSQLS"/>
<dbReference type="PROSITE" id="PS50294">
    <property type="entry name" value="WD_REPEATS_REGION"/>
    <property type="match status" value="6"/>
</dbReference>
<comment type="caution">
    <text evidence="7">The sequence shown here is derived from an EMBL/GenBank/DDBJ whole genome shotgun (WGS) entry which is preliminary data.</text>
</comment>
<dbReference type="Pfam" id="PF12937">
    <property type="entry name" value="F-box-like"/>
    <property type="match status" value="1"/>
</dbReference>
<evidence type="ECO:0000313" key="8">
    <source>
        <dbReference type="Proteomes" id="UP000717996"/>
    </source>
</evidence>
<dbReference type="InterPro" id="IPR001680">
    <property type="entry name" value="WD40_rpt"/>
</dbReference>
<name>A0A9P7C860_RHIOR</name>
<dbReference type="PANTHER" id="PTHR19872:SF9">
    <property type="entry name" value="UBIQUITIN-BINDING SDF UBIQUITIN LIGASE COMPLEX SUBUNIT"/>
    <property type="match status" value="1"/>
</dbReference>
<dbReference type="SMART" id="SM00256">
    <property type="entry name" value="FBOX"/>
    <property type="match status" value="1"/>
</dbReference>
<dbReference type="InterPro" id="IPR001810">
    <property type="entry name" value="F-box_dom"/>
</dbReference>
<feature type="repeat" description="WD" evidence="4">
    <location>
        <begin position="519"/>
        <end position="545"/>
    </location>
</feature>
<feature type="compositionally biased region" description="Low complexity" evidence="5">
    <location>
        <begin position="205"/>
        <end position="219"/>
    </location>
</feature>
<evidence type="ECO:0000259" key="6">
    <source>
        <dbReference type="PROSITE" id="PS50181"/>
    </source>
</evidence>
<dbReference type="SUPFAM" id="SSF50998">
    <property type="entry name" value="Quinoprotein alcohol dehydrogenase-like"/>
    <property type="match status" value="1"/>
</dbReference>
<dbReference type="Pfam" id="PF00400">
    <property type="entry name" value="WD40"/>
    <property type="match status" value="7"/>
</dbReference>
<feature type="repeat" description="WD" evidence="4">
    <location>
        <begin position="334"/>
        <end position="373"/>
    </location>
</feature>
<accession>A0A9P7C860</accession>
<dbReference type="PROSITE" id="PS50181">
    <property type="entry name" value="FBOX"/>
    <property type="match status" value="1"/>
</dbReference>
<dbReference type="PRINTS" id="PR00320">
    <property type="entry name" value="GPROTEINBRPT"/>
</dbReference>
<keyword evidence="2" id="KW-0677">Repeat</keyword>
<evidence type="ECO:0000256" key="4">
    <source>
        <dbReference type="PROSITE-ProRule" id="PRU00221"/>
    </source>
</evidence>
<feature type="region of interest" description="Disordered" evidence="5">
    <location>
        <begin position="483"/>
        <end position="516"/>
    </location>
</feature>
<dbReference type="Gene3D" id="1.20.1280.50">
    <property type="match status" value="1"/>
</dbReference>
<dbReference type="Gene3D" id="2.130.10.10">
    <property type="entry name" value="YVTN repeat-like/Quinoprotein amine dehydrogenase"/>
    <property type="match status" value="3"/>
</dbReference>
<feature type="repeat" description="WD" evidence="4">
    <location>
        <begin position="546"/>
        <end position="585"/>
    </location>
</feature>
<dbReference type="PROSITE" id="PS00678">
    <property type="entry name" value="WD_REPEATS_1"/>
    <property type="match status" value="5"/>
</dbReference>
<evidence type="ECO:0000256" key="5">
    <source>
        <dbReference type="SAM" id="MobiDB-lite"/>
    </source>
</evidence>
<reference evidence="7" key="1">
    <citation type="journal article" date="2020" name="Microb. Genom.">
        <title>Genetic diversity of clinical and environmental Mucorales isolates obtained from an investigation of mucormycosis cases among solid organ transplant recipients.</title>
        <authorList>
            <person name="Nguyen M.H."/>
            <person name="Kaul D."/>
            <person name="Muto C."/>
            <person name="Cheng S.J."/>
            <person name="Richter R.A."/>
            <person name="Bruno V.M."/>
            <person name="Liu G."/>
            <person name="Beyhan S."/>
            <person name="Sundermann A.J."/>
            <person name="Mounaud S."/>
            <person name="Pasculle A.W."/>
            <person name="Nierman W.C."/>
            <person name="Driscoll E."/>
            <person name="Cumbie R."/>
            <person name="Clancy C.J."/>
            <person name="Dupont C.L."/>
        </authorList>
    </citation>
    <scope>NUCLEOTIDE SEQUENCE</scope>
    <source>
        <strain evidence="7">GL16</strain>
    </source>
</reference>
<dbReference type="PROSITE" id="PS50082">
    <property type="entry name" value="WD_REPEATS_2"/>
    <property type="match status" value="7"/>
</dbReference>
<protein>
    <recommendedName>
        <fullName evidence="6">F-box domain-containing protein</fullName>
    </recommendedName>
</protein>
<dbReference type="AlphaFoldDB" id="A0A9P7C860"/>
<dbReference type="InterPro" id="IPR019775">
    <property type="entry name" value="WD40_repeat_CS"/>
</dbReference>
<keyword evidence="3" id="KW-0833">Ubl conjugation pathway</keyword>
<evidence type="ECO:0000256" key="3">
    <source>
        <dbReference type="ARBA" id="ARBA00022786"/>
    </source>
</evidence>
<dbReference type="SUPFAM" id="SSF81383">
    <property type="entry name" value="F-box domain"/>
    <property type="match status" value="1"/>
</dbReference>
<evidence type="ECO:0000313" key="7">
    <source>
        <dbReference type="EMBL" id="KAG1540855.1"/>
    </source>
</evidence>
<proteinExistence type="predicted"/>
<dbReference type="CDD" id="cd00200">
    <property type="entry name" value="WD40"/>
    <property type="match status" value="1"/>
</dbReference>
<feature type="repeat" description="WD" evidence="4">
    <location>
        <begin position="413"/>
        <end position="448"/>
    </location>
</feature>
<dbReference type="CDD" id="cd22147">
    <property type="entry name" value="F-box_SpPof1-like"/>
    <property type="match status" value="1"/>
</dbReference>
<dbReference type="OrthoDB" id="5580488at2759"/>
<dbReference type="InterPro" id="IPR051075">
    <property type="entry name" value="SCF_subunit_WD-repeat"/>
</dbReference>
<dbReference type="SMART" id="SM00320">
    <property type="entry name" value="WD40"/>
    <property type="match status" value="7"/>
</dbReference>
<organism evidence="7 8">
    <name type="scientific">Rhizopus oryzae</name>
    <name type="common">Mucormycosis agent</name>
    <name type="synonym">Rhizopus arrhizus var. delemar</name>
    <dbReference type="NCBI Taxonomy" id="64495"/>
    <lineage>
        <taxon>Eukaryota</taxon>
        <taxon>Fungi</taxon>
        <taxon>Fungi incertae sedis</taxon>
        <taxon>Mucoromycota</taxon>
        <taxon>Mucoromycotina</taxon>
        <taxon>Mucoromycetes</taxon>
        <taxon>Mucorales</taxon>
        <taxon>Mucorineae</taxon>
        <taxon>Rhizopodaceae</taxon>
        <taxon>Rhizopus</taxon>
    </lineage>
</organism>
<dbReference type="InterPro" id="IPR020472">
    <property type="entry name" value="WD40_PAC1"/>
</dbReference>
<dbReference type="InterPro" id="IPR015943">
    <property type="entry name" value="WD40/YVTN_repeat-like_dom_sf"/>
</dbReference>
<evidence type="ECO:0000256" key="2">
    <source>
        <dbReference type="ARBA" id="ARBA00022737"/>
    </source>
</evidence>
<feature type="repeat" description="WD" evidence="4">
    <location>
        <begin position="292"/>
        <end position="333"/>
    </location>
</feature>
<feature type="repeat" description="WD" evidence="4">
    <location>
        <begin position="586"/>
        <end position="619"/>
    </location>
</feature>
<sequence>MVDKEHGEDMKEKVPVKEFLSRHVPDQLTNAKKLCYRHRPDLIKRRQPDSIDFQQTQRQLDVLPTEDKAAVTHIWSIFSAAPPDQRLLILRGLLSTCCMPQLSFLYNAIKPLVRIDFMAILPHEITLKIFSYLDAKSLCTAAQVSHTWKEVADDEAVWHRMCEQHIDKKCTKCGWGLPLLNVKKKVPMKRTIEPSDEPLRIACGSSMNHNSSSSISENSVRLESGKKMKAGGDEEGDRSTKQVDCEPVQEKDEVMVTAAEPIIRRRPWKEVYSERLRVERNWRNNRYQSRVLNGHTDGVMCVQFCDGSNIVMTGSYDKTVRIWNLETCELIRTLTGHTRCVRALQFDEAKLVTGSMDHTLKIWNWQSGKCIRTLEGHTGGILSLQFNSRLLASGSTDHSIRIWNFSAGECYSLTGHTEWVNSVRFCQDDTMLISASDDSTIRLWDLKTKGCLCVYNGHVGQVQIALPSPKGFSHTLTEQEAPLDLSSSRNDYDQPGCAIDKEKRKRTTTEQKSSNTVTDNPIIISGSLDNTVKVWDMTTGNCIRTLFGHVEGVWSLAYDTLRIVSGSHDSTVRVWDLANGRCMHALEGHSGPVTAVALSDTKIISASDDGDVKIWDYGV</sequence>
<feature type="domain" description="F-box" evidence="6">
    <location>
        <begin position="115"/>
        <end position="161"/>
    </location>
</feature>
<gene>
    <name evidence="7" type="ORF">G6F51_008267</name>
</gene>
<evidence type="ECO:0000256" key="1">
    <source>
        <dbReference type="ARBA" id="ARBA00022574"/>
    </source>
</evidence>
<feature type="repeat" description="WD" evidence="4">
    <location>
        <begin position="374"/>
        <end position="413"/>
    </location>
</feature>
<dbReference type="InterPro" id="IPR011047">
    <property type="entry name" value="Quinoprotein_ADH-like_sf"/>
</dbReference>
<dbReference type="InterPro" id="IPR036047">
    <property type="entry name" value="F-box-like_dom_sf"/>
</dbReference>
<dbReference type="Proteomes" id="UP000717996">
    <property type="component" value="Unassembled WGS sequence"/>
</dbReference>
<dbReference type="PANTHER" id="PTHR19872">
    <property type="entry name" value="UBIQUITIN LIGASE SPECIFICITY FACTOR/HREP PROTEIN"/>
    <property type="match status" value="1"/>
</dbReference>